<dbReference type="InterPro" id="IPR027054">
    <property type="entry name" value="ALG2"/>
</dbReference>
<dbReference type="GO" id="GO:0005789">
    <property type="term" value="C:endoplasmic reticulum membrane"/>
    <property type="evidence" value="ECO:0007669"/>
    <property type="project" value="UniProtKB-SubCell"/>
</dbReference>
<comment type="pathway">
    <text evidence="1 10">Protein modification; protein glycosylation.</text>
</comment>
<evidence type="ECO:0000256" key="8">
    <source>
        <dbReference type="ARBA" id="ARBA00045103"/>
    </source>
</evidence>
<keyword evidence="3 10" id="KW-0808">Transferase</keyword>
<evidence type="ECO:0000259" key="11">
    <source>
        <dbReference type="Pfam" id="PF00534"/>
    </source>
</evidence>
<accession>A0AAN8FH54</accession>
<dbReference type="InterPro" id="IPR001296">
    <property type="entry name" value="Glyco_trans_1"/>
</dbReference>
<dbReference type="EC" id="2.4.1.132" evidence="10"/>
<protein>
    <recommendedName>
        <fullName evidence="10">Alpha-1,3/1,6-mannosyltransferase ALG2</fullName>
        <ecNumber evidence="10">2.4.1.132</ecNumber>
        <ecNumber evidence="10">2.4.1.257</ecNumber>
    </recommendedName>
    <alternativeName>
        <fullName evidence="10">GDP-Man:Man(1)GlcNAc(2)-PP-Dol alpha-1,3-mannosyltransferase</fullName>
    </alternativeName>
</protein>
<dbReference type="PANTHER" id="PTHR45918">
    <property type="entry name" value="ALPHA-1,3/1,6-MANNOSYLTRANSFERASE ALG2"/>
    <property type="match status" value="1"/>
</dbReference>
<dbReference type="AlphaFoldDB" id="A0AAN8FH54"/>
<evidence type="ECO:0000256" key="4">
    <source>
        <dbReference type="ARBA" id="ARBA00022692"/>
    </source>
</evidence>
<evidence type="ECO:0000259" key="12">
    <source>
        <dbReference type="Pfam" id="PF13439"/>
    </source>
</evidence>
<sequence>MWWCFLWRVPYGSFYDIYAMRVTFLHPDLGIGGAERLIVDAAVALKNKGHEVKIVTSQFDPSHAFKETQELDIMVIKWFPRVIFGYMWALCAYIRMCLAAIYVSLYVESDVIVCDQVSAALIVLRCLSRSRLIFYCHFPDMLLTTRKSVLKSLYRYFLDSIEEFSTGLADVICVNSLFTASVVKKTFKSLENRELSVLYPTLNTKFFDDAGSCDISDLPSTAEHIFTSLNRFEVKKNVKLAIEAFAALRPMISEDEFSRCHLVVAGGYDRLNVENITHYKELVECVADMGLDLSQVTYLRSPSDEEKISLLRCSRAVLYTPHNEHFGIVPVEAMYVGTPVIAVNSGGPKESIVHGQTGFLAEQTPEEFAKYMFTLIRDESLRKKISEMGPKRVQEFFAFDAFANRLDQLVRGE</sequence>
<evidence type="ECO:0000313" key="13">
    <source>
        <dbReference type="EMBL" id="KAK5973977.1"/>
    </source>
</evidence>
<dbReference type="PANTHER" id="PTHR45918:SF1">
    <property type="entry name" value="ALPHA-1,3_1,6-MANNOSYLTRANSFERASE ALG2"/>
    <property type="match status" value="1"/>
</dbReference>
<comment type="function">
    <text evidence="10">Mannosylates Man(2)GlcNAc(2)-dolichol diphosphate and Man(1)GlcNAc(2)-dolichol diphosphate to form Man(3)GlcNAc(2)-dolichol diphosphate.</text>
</comment>
<dbReference type="GO" id="GO:0004378">
    <property type="term" value="F:GDP-Man:Man(1)GlcNAc(2)-PP-Dol alpha-1,3-mannosyltransferase activity"/>
    <property type="evidence" value="ECO:0007669"/>
    <property type="project" value="UniProtKB-UniRule"/>
</dbReference>
<dbReference type="InterPro" id="IPR028098">
    <property type="entry name" value="Glyco_trans_4-like_N"/>
</dbReference>
<comment type="caution">
    <text evidence="13">The sequence shown here is derived from an EMBL/GenBank/DDBJ whole genome shotgun (WGS) entry which is preliminary data.</text>
</comment>
<keyword evidence="2 10" id="KW-0328">Glycosyltransferase</keyword>
<feature type="domain" description="Glycosyltransferase subfamily 4-like N-terminal" evidence="12">
    <location>
        <begin position="31"/>
        <end position="204"/>
    </location>
</feature>
<evidence type="ECO:0000256" key="6">
    <source>
        <dbReference type="ARBA" id="ARBA00022989"/>
    </source>
</evidence>
<evidence type="ECO:0000256" key="9">
    <source>
        <dbReference type="ARBA" id="ARBA00045104"/>
    </source>
</evidence>
<gene>
    <name evidence="13" type="ORF">GCK32_003345</name>
</gene>
<comment type="subcellular location">
    <subcellularLocation>
        <location evidence="10">Endoplasmic reticulum membrane</location>
        <topology evidence="10">Single-pass membrane protein</topology>
    </subcellularLocation>
</comment>
<dbReference type="GO" id="GO:0102704">
    <property type="term" value="F:GDP-Man:Man(2)GlcNAc(2)-PP-Dol alpha-1,6-mannosyltransferase activity"/>
    <property type="evidence" value="ECO:0007669"/>
    <property type="project" value="UniProtKB-UniRule"/>
</dbReference>
<evidence type="ECO:0000256" key="10">
    <source>
        <dbReference type="RuleBase" id="RU367136"/>
    </source>
</evidence>
<dbReference type="EMBL" id="WIXE01014831">
    <property type="protein sequence ID" value="KAK5973977.1"/>
    <property type="molecule type" value="Genomic_DNA"/>
</dbReference>
<comment type="catalytic activity">
    <reaction evidence="8 10">
        <text>a beta-D-Man-(1-&gt;4)-beta-D-GlcNAc-(1-&gt;4)-alpha-D-GlcNAc-diphospho-di-trans,poly-cis-dolichol + GDP-alpha-D-mannose = an alpha-D-Man-(1-&gt;3)-beta-D-Man-(1-&gt;4)-beta-D-GlcNAc-(1-&gt;4)-alpha-D-GlcNAc-diphospho-di-trans,poly-cis-dolichol + GDP + H(+)</text>
        <dbReference type="Rhea" id="RHEA:29515"/>
        <dbReference type="Rhea" id="RHEA-COMP:19511"/>
        <dbReference type="Rhea" id="RHEA-COMP:19513"/>
        <dbReference type="ChEBI" id="CHEBI:15378"/>
        <dbReference type="ChEBI" id="CHEBI:57527"/>
        <dbReference type="ChEBI" id="CHEBI:58189"/>
        <dbReference type="ChEBI" id="CHEBI:58472"/>
        <dbReference type="ChEBI" id="CHEBI:132510"/>
        <dbReference type="EC" id="2.4.1.132"/>
    </reaction>
    <physiologicalReaction direction="left-to-right" evidence="8 10">
        <dbReference type="Rhea" id="RHEA:29516"/>
    </physiologicalReaction>
</comment>
<comment type="catalytic activity">
    <reaction evidence="9 10">
        <text>an alpha-D-Man-(1-&gt;3)-beta-D-Man-(1-&gt;4)-beta-D-GlcNAc-(1-&gt;4)-alpha-D-GlcNAc-diphospho-di-trans,poly-cis-dolichol + GDP-alpha-D-mannose = an alpha-D-Man-(1-&gt;3)-[alpha-D-Man-(1-&gt;6)]-beta-D-Man-(1-&gt;4)-beta-D-GlcNAc-(1-&gt;4)-alpha-D-GlcNAc-diphospho-di-trans,poly-cis-dolichol + GDP + H(+)</text>
        <dbReference type="Rhea" id="RHEA:29519"/>
        <dbReference type="Rhea" id="RHEA-COMP:19513"/>
        <dbReference type="Rhea" id="RHEA-COMP:19515"/>
        <dbReference type="ChEBI" id="CHEBI:15378"/>
        <dbReference type="ChEBI" id="CHEBI:57527"/>
        <dbReference type="ChEBI" id="CHEBI:58189"/>
        <dbReference type="ChEBI" id="CHEBI:132510"/>
        <dbReference type="ChEBI" id="CHEBI:132511"/>
        <dbReference type="EC" id="2.4.1.257"/>
    </reaction>
    <physiologicalReaction direction="left-to-right" evidence="9 10">
        <dbReference type="Rhea" id="RHEA:29520"/>
    </physiologicalReaction>
</comment>
<feature type="domain" description="Glycosyl transferase family 1" evidence="11">
    <location>
        <begin position="223"/>
        <end position="391"/>
    </location>
</feature>
<evidence type="ECO:0000256" key="2">
    <source>
        <dbReference type="ARBA" id="ARBA00022676"/>
    </source>
</evidence>
<name>A0AAN8FH54_TRICO</name>
<evidence type="ECO:0000313" key="14">
    <source>
        <dbReference type="Proteomes" id="UP001331761"/>
    </source>
</evidence>
<keyword evidence="14" id="KW-1185">Reference proteome</keyword>
<proteinExistence type="inferred from homology"/>
<dbReference type="EC" id="2.4.1.257" evidence="10"/>
<evidence type="ECO:0000256" key="1">
    <source>
        <dbReference type="ARBA" id="ARBA00004922"/>
    </source>
</evidence>
<evidence type="ECO:0000256" key="5">
    <source>
        <dbReference type="ARBA" id="ARBA00022824"/>
    </source>
</evidence>
<dbReference type="Gene3D" id="3.40.50.2000">
    <property type="entry name" value="Glycogen Phosphorylase B"/>
    <property type="match status" value="2"/>
</dbReference>
<dbReference type="Pfam" id="PF13439">
    <property type="entry name" value="Glyco_transf_4"/>
    <property type="match status" value="1"/>
</dbReference>
<evidence type="ECO:0000256" key="3">
    <source>
        <dbReference type="ARBA" id="ARBA00022679"/>
    </source>
</evidence>
<dbReference type="Proteomes" id="UP001331761">
    <property type="component" value="Unassembled WGS sequence"/>
</dbReference>
<keyword evidence="7" id="KW-0472">Membrane</keyword>
<reference evidence="13 14" key="1">
    <citation type="submission" date="2019-10" db="EMBL/GenBank/DDBJ databases">
        <title>Assembly and Annotation for the nematode Trichostrongylus colubriformis.</title>
        <authorList>
            <person name="Martin J."/>
        </authorList>
    </citation>
    <scope>NUCLEOTIDE SEQUENCE [LARGE SCALE GENOMIC DNA]</scope>
    <source>
        <strain evidence="13">G859</strain>
        <tissue evidence="13">Whole worm</tissue>
    </source>
</reference>
<dbReference type="SUPFAM" id="SSF53756">
    <property type="entry name" value="UDP-Glycosyltransferase/glycogen phosphorylase"/>
    <property type="match status" value="1"/>
</dbReference>
<keyword evidence="4" id="KW-0812">Transmembrane</keyword>
<dbReference type="Pfam" id="PF00534">
    <property type="entry name" value="Glycos_transf_1"/>
    <property type="match status" value="1"/>
</dbReference>
<comment type="similarity">
    <text evidence="10">Belongs to the glycosyltransferase group 1 family.</text>
</comment>
<keyword evidence="5" id="KW-0256">Endoplasmic reticulum</keyword>
<evidence type="ECO:0000256" key="7">
    <source>
        <dbReference type="ARBA" id="ARBA00023136"/>
    </source>
</evidence>
<keyword evidence="6" id="KW-1133">Transmembrane helix</keyword>
<organism evidence="13 14">
    <name type="scientific">Trichostrongylus colubriformis</name>
    <name type="common">Black scour worm</name>
    <dbReference type="NCBI Taxonomy" id="6319"/>
    <lineage>
        <taxon>Eukaryota</taxon>
        <taxon>Metazoa</taxon>
        <taxon>Ecdysozoa</taxon>
        <taxon>Nematoda</taxon>
        <taxon>Chromadorea</taxon>
        <taxon>Rhabditida</taxon>
        <taxon>Rhabditina</taxon>
        <taxon>Rhabditomorpha</taxon>
        <taxon>Strongyloidea</taxon>
        <taxon>Trichostrongylidae</taxon>
        <taxon>Trichostrongylus</taxon>
    </lineage>
</organism>
<dbReference type="FunFam" id="3.40.50.2000:FF:000210">
    <property type="entry name" value="Alpha-1,3/1,6-mannosyltransferase ALG2"/>
    <property type="match status" value="1"/>
</dbReference>
<dbReference type="CDD" id="cd03805">
    <property type="entry name" value="GT4_ALG2-like"/>
    <property type="match status" value="1"/>
</dbReference>